<protein>
    <submittedName>
        <fullName evidence="2">Uncharacterized protein</fullName>
    </submittedName>
</protein>
<dbReference type="EMBL" id="JAGTJS010000002">
    <property type="protein sequence ID" value="KAH7273757.1"/>
    <property type="molecule type" value="Genomic_DNA"/>
</dbReference>
<evidence type="ECO:0000313" key="3">
    <source>
        <dbReference type="Proteomes" id="UP000736672"/>
    </source>
</evidence>
<dbReference type="Proteomes" id="UP000736672">
    <property type="component" value="Unassembled WGS sequence"/>
</dbReference>
<feature type="region of interest" description="Disordered" evidence="1">
    <location>
        <begin position="87"/>
        <end position="108"/>
    </location>
</feature>
<organism evidence="2 3">
    <name type="scientific">Fusarium solani</name>
    <name type="common">Filamentous fungus</name>
    <dbReference type="NCBI Taxonomy" id="169388"/>
    <lineage>
        <taxon>Eukaryota</taxon>
        <taxon>Fungi</taxon>
        <taxon>Dikarya</taxon>
        <taxon>Ascomycota</taxon>
        <taxon>Pezizomycotina</taxon>
        <taxon>Sordariomycetes</taxon>
        <taxon>Hypocreomycetidae</taxon>
        <taxon>Hypocreales</taxon>
        <taxon>Nectriaceae</taxon>
        <taxon>Fusarium</taxon>
        <taxon>Fusarium solani species complex</taxon>
    </lineage>
</organism>
<gene>
    <name evidence="2" type="ORF">B0J15DRAFT_589041</name>
</gene>
<evidence type="ECO:0000313" key="2">
    <source>
        <dbReference type="EMBL" id="KAH7273757.1"/>
    </source>
</evidence>
<accession>A0A9P9RCB1</accession>
<keyword evidence="3" id="KW-1185">Reference proteome</keyword>
<dbReference type="AlphaFoldDB" id="A0A9P9RCB1"/>
<evidence type="ECO:0000256" key="1">
    <source>
        <dbReference type="SAM" id="MobiDB-lite"/>
    </source>
</evidence>
<sequence>MEDCDTIRRLEINARFIKLDKDKSTKDHTHFLVVNMNDQMSKFANTLPRVTKEGSTVKRNFSLSPLSITAATPSGFVFLAGTTPRPPLLQHKPPPTPCAVLHPHPNSS</sequence>
<comment type="caution">
    <text evidence="2">The sequence shown here is derived from an EMBL/GenBank/DDBJ whole genome shotgun (WGS) entry which is preliminary data.</text>
</comment>
<reference evidence="2" key="1">
    <citation type="journal article" date="2021" name="Nat. Commun.">
        <title>Genetic determinants of endophytism in the Arabidopsis root mycobiome.</title>
        <authorList>
            <person name="Mesny F."/>
            <person name="Miyauchi S."/>
            <person name="Thiergart T."/>
            <person name="Pickel B."/>
            <person name="Atanasova L."/>
            <person name="Karlsson M."/>
            <person name="Huettel B."/>
            <person name="Barry K.W."/>
            <person name="Haridas S."/>
            <person name="Chen C."/>
            <person name="Bauer D."/>
            <person name="Andreopoulos W."/>
            <person name="Pangilinan J."/>
            <person name="LaButti K."/>
            <person name="Riley R."/>
            <person name="Lipzen A."/>
            <person name="Clum A."/>
            <person name="Drula E."/>
            <person name="Henrissat B."/>
            <person name="Kohler A."/>
            <person name="Grigoriev I.V."/>
            <person name="Martin F.M."/>
            <person name="Hacquard S."/>
        </authorList>
    </citation>
    <scope>NUCLEOTIDE SEQUENCE</scope>
    <source>
        <strain evidence="2">FSSC 5 MPI-SDFR-AT-0091</strain>
    </source>
</reference>
<feature type="compositionally biased region" description="Pro residues" evidence="1">
    <location>
        <begin position="87"/>
        <end position="97"/>
    </location>
</feature>
<proteinExistence type="predicted"/>
<name>A0A9P9RCB1_FUSSL</name>